<evidence type="ECO:0000256" key="1">
    <source>
        <dbReference type="ARBA" id="ARBA00006987"/>
    </source>
</evidence>
<keyword evidence="4" id="KW-1185">Reference proteome</keyword>
<dbReference type="CDD" id="cd07012">
    <property type="entry name" value="PBP2_Bug_TTT"/>
    <property type="match status" value="1"/>
</dbReference>
<gene>
    <name evidence="3" type="ORF">JYK14_04135</name>
</gene>
<sequence>MRAWHRALLALALVCPLLGPWGARAADPPWPTRPVVLVVSYPPGAITDTVGRRLAERLGAMLGQNVVVENRGGAGGNVAAAHVARQRGDDHVLLFTSYGTLIIAAAAELKLDFHPFRDLEPVAMVGPMSVVLLVRPGLPVQDLRSFLAHARANPGRVNFASVGVGSSYHLLIEQLQAYGGLSFNHVPYRGGAAGMADLLGGRVDATLATVLFARPYLNDGRARGIAIANAERAPAMPELPTVGEEVPGAQLTDGLAVLAPATLPPPVVTRLNAALNAIISEPAMHAWLTHEGVTPRPGPPEALSAEMQAAAVPLQRLLAEAGIKLE</sequence>
<dbReference type="Proteomes" id="UP001523392">
    <property type="component" value="Unassembled WGS sequence"/>
</dbReference>
<dbReference type="RefSeq" id="WP_252951961.1">
    <property type="nucleotide sequence ID" value="NZ_JAFIRR010000023.1"/>
</dbReference>
<dbReference type="Pfam" id="PF03401">
    <property type="entry name" value="TctC"/>
    <property type="match status" value="1"/>
</dbReference>
<comment type="caution">
    <text evidence="3">The sequence shown here is derived from an EMBL/GenBank/DDBJ whole genome shotgun (WGS) entry which is preliminary data.</text>
</comment>
<dbReference type="InterPro" id="IPR005064">
    <property type="entry name" value="BUG"/>
</dbReference>
<dbReference type="PANTHER" id="PTHR42928">
    <property type="entry name" value="TRICARBOXYLATE-BINDING PROTEIN"/>
    <property type="match status" value="1"/>
</dbReference>
<dbReference type="PIRSF" id="PIRSF017082">
    <property type="entry name" value="YflP"/>
    <property type="match status" value="1"/>
</dbReference>
<dbReference type="Gene3D" id="3.40.190.150">
    <property type="entry name" value="Bordetella uptake gene, domain 1"/>
    <property type="match status" value="1"/>
</dbReference>
<organism evidence="3 4">
    <name type="scientific">Siccirubricoccus soli</name>
    <dbReference type="NCBI Taxonomy" id="2899147"/>
    <lineage>
        <taxon>Bacteria</taxon>
        <taxon>Pseudomonadati</taxon>
        <taxon>Pseudomonadota</taxon>
        <taxon>Alphaproteobacteria</taxon>
        <taxon>Acetobacterales</taxon>
        <taxon>Roseomonadaceae</taxon>
        <taxon>Siccirubricoccus</taxon>
    </lineage>
</organism>
<evidence type="ECO:0000313" key="3">
    <source>
        <dbReference type="EMBL" id="MCO6415365.1"/>
    </source>
</evidence>
<comment type="similarity">
    <text evidence="1">Belongs to the UPF0065 (bug) family.</text>
</comment>
<feature type="signal peptide" evidence="2">
    <location>
        <begin position="1"/>
        <end position="25"/>
    </location>
</feature>
<proteinExistence type="inferred from homology"/>
<evidence type="ECO:0000256" key="2">
    <source>
        <dbReference type="SAM" id="SignalP"/>
    </source>
</evidence>
<dbReference type="EMBL" id="JAFIRR010000023">
    <property type="protein sequence ID" value="MCO6415365.1"/>
    <property type="molecule type" value="Genomic_DNA"/>
</dbReference>
<dbReference type="InterPro" id="IPR042100">
    <property type="entry name" value="Bug_dom1"/>
</dbReference>
<keyword evidence="2" id="KW-0732">Signal</keyword>
<feature type="chain" id="PRO_5045368153" evidence="2">
    <location>
        <begin position="26"/>
        <end position="326"/>
    </location>
</feature>
<accession>A0ABT1D2Y7</accession>
<protein>
    <submittedName>
        <fullName evidence="3">Tripartite tricarboxylate transporter substrate binding protein</fullName>
    </submittedName>
</protein>
<evidence type="ECO:0000313" key="4">
    <source>
        <dbReference type="Proteomes" id="UP001523392"/>
    </source>
</evidence>
<dbReference type="SUPFAM" id="SSF53850">
    <property type="entry name" value="Periplasmic binding protein-like II"/>
    <property type="match status" value="1"/>
</dbReference>
<dbReference type="PANTHER" id="PTHR42928:SF5">
    <property type="entry name" value="BLR1237 PROTEIN"/>
    <property type="match status" value="1"/>
</dbReference>
<dbReference type="Gene3D" id="3.40.190.10">
    <property type="entry name" value="Periplasmic binding protein-like II"/>
    <property type="match status" value="1"/>
</dbReference>
<name>A0ABT1D2Y7_9PROT</name>
<reference evidence="3 4" key="1">
    <citation type="submission" date="2021-12" db="EMBL/GenBank/DDBJ databases">
        <title>Siccirubricoccus leaddurans sp. nov., a high concentration Zn2+ tolerance bacterium.</title>
        <authorList>
            <person name="Cao Y."/>
        </authorList>
    </citation>
    <scope>NUCLEOTIDE SEQUENCE [LARGE SCALE GENOMIC DNA]</scope>
    <source>
        <strain evidence="3 4">KC 17139</strain>
    </source>
</reference>